<gene>
    <name evidence="2" type="ORF">BCF44_11610</name>
</gene>
<organism evidence="2 3">
    <name type="scientific">Kutzneria buriramensis</name>
    <dbReference type="NCBI Taxonomy" id="1045776"/>
    <lineage>
        <taxon>Bacteria</taxon>
        <taxon>Bacillati</taxon>
        <taxon>Actinomycetota</taxon>
        <taxon>Actinomycetes</taxon>
        <taxon>Pseudonocardiales</taxon>
        <taxon>Pseudonocardiaceae</taxon>
        <taxon>Kutzneria</taxon>
    </lineage>
</organism>
<sequence>MPLVVRYSRIPDGVGSLIVLICPAMTTERIGGTGTRMVAGQPPADTFADYDRRP</sequence>
<keyword evidence="3" id="KW-1185">Reference proteome</keyword>
<dbReference type="AlphaFoldDB" id="A0A3E0H0I8"/>
<protein>
    <submittedName>
        <fullName evidence="2">Uncharacterized protein</fullName>
    </submittedName>
</protein>
<dbReference type="Proteomes" id="UP000256269">
    <property type="component" value="Unassembled WGS sequence"/>
</dbReference>
<evidence type="ECO:0000313" key="3">
    <source>
        <dbReference type="Proteomes" id="UP000256269"/>
    </source>
</evidence>
<feature type="region of interest" description="Disordered" evidence="1">
    <location>
        <begin position="33"/>
        <end position="54"/>
    </location>
</feature>
<proteinExistence type="predicted"/>
<name>A0A3E0H0I8_9PSEU</name>
<comment type="caution">
    <text evidence="2">The sequence shown here is derived from an EMBL/GenBank/DDBJ whole genome shotgun (WGS) entry which is preliminary data.</text>
</comment>
<evidence type="ECO:0000313" key="2">
    <source>
        <dbReference type="EMBL" id="REH36141.1"/>
    </source>
</evidence>
<reference evidence="2 3" key="1">
    <citation type="submission" date="2018-08" db="EMBL/GenBank/DDBJ databases">
        <title>Genomic Encyclopedia of Archaeal and Bacterial Type Strains, Phase II (KMG-II): from individual species to whole genera.</title>
        <authorList>
            <person name="Goeker M."/>
        </authorList>
    </citation>
    <scope>NUCLEOTIDE SEQUENCE [LARGE SCALE GENOMIC DNA]</scope>
    <source>
        <strain evidence="2 3">DSM 45791</strain>
    </source>
</reference>
<evidence type="ECO:0000256" key="1">
    <source>
        <dbReference type="SAM" id="MobiDB-lite"/>
    </source>
</evidence>
<dbReference type="EMBL" id="QUNO01000016">
    <property type="protein sequence ID" value="REH36141.1"/>
    <property type="molecule type" value="Genomic_DNA"/>
</dbReference>
<accession>A0A3E0H0I8</accession>
<dbReference type="RefSeq" id="WP_170217973.1">
    <property type="nucleotide sequence ID" value="NZ_CP144375.1"/>
</dbReference>